<dbReference type="GO" id="GO:0005634">
    <property type="term" value="C:nucleus"/>
    <property type="evidence" value="ECO:0007669"/>
    <property type="project" value="UniProtKB-SubCell"/>
</dbReference>
<feature type="compositionally biased region" description="Basic and acidic residues" evidence="2">
    <location>
        <begin position="104"/>
        <end position="115"/>
    </location>
</feature>
<accession>A0A016WGY2</accession>
<feature type="region of interest" description="Disordered" evidence="2">
    <location>
        <begin position="84"/>
        <end position="119"/>
    </location>
</feature>
<organism evidence="3 4">
    <name type="scientific">Ancylostoma ceylanicum</name>
    <dbReference type="NCBI Taxonomy" id="53326"/>
    <lineage>
        <taxon>Eukaryota</taxon>
        <taxon>Metazoa</taxon>
        <taxon>Ecdysozoa</taxon>
        <taxon>Nematoda</taxon>
        <taxon>Chromadorea</taxon>
        <taxon>Rhabditida</taxon>
        <taxon>Rhabditina</taxon>
        <taxon>Rhabditomorpha</taxon>
        <taxon>Strongyloidea</taxon>
        <taxon>Ancylostomatidae</taxon>
        <taxon>Ancylostomatinae</taxon>
        <taxon>Ancylostoma</taxon>
    </lineage>
</organism>
<dbReference type="AlphaFoldDB" id="A0A016WGY2"/>
<dbReference type="OrthoDB" id="5819163at2759"/>
<feature type="region of interest" description="Disordered" evidence="2">
    <location>
        <begin position="224"/>
        <end position="251"/>
    </location>
</feature>
<keyword evidence="4" id="KW-1185">Reference proteome</keyword>
<dbReference type="InterPro" id="IPR009057">
    <property type="entry name" value="Homeodomain-like_sf"/>
</dbReference>
<evidence type="ECO:0000313" key="3">
    <source>
        <dbReference type="EMBL" id="EYC38886.1"/>
    </source>
</evidence>
<reference evidence="4" key="1">
    <citation type="journal article" date="2015" name="Nat. Genet.">
        <title>The genome and transcriptome of the zoonotic hookworm Ancylostoma ceylanicum identify infection-specific gene families.</title>
        <authorList>
            <person name="Schwarz E.M."/>
            <person name="Hu Y."/>
            <person name="Antoshechkin I."/>
            <person name="Miller M.M."/>
            <person name="Sternberg P.W."/>
            <person name="Aroian R.V."/>
        </authorList>
    </citation>
    <scope>NUCLEOTIDE SEQUENCE</scope>
    <source>
        <strain evidence="4">HY135</strain>
    </source>
</reference>
<evidence type="ECO:0000256" key="2">
    <source>
        <dbReference type="SAM" id="MobiDB-lite"/>
    </source>
</evidence>
<feature type="compositionally biased region" description="Acidic residues" evidence="2">
    <location>
        <begin position="161"/>
        <end position="171"/>
    </location>
</feature>
<dbReference type="STRING" id="53326.A0A016WGY2"/>
<feature type="compositionally biased region" description="Polar residues" evidence="2">
    <location>
        <begin position="226"/>
        <end position="239"/>
    </location>
</feature>
<proteinExistence type="predicted"/>
<dbReference type="EMBL" id="JARK01000288">
    <property type="protein sequence ID" value="EYC38886.1"/>
    <property type="molecule type" value="Genomic_DNA"/>
</dbReference>
<dbReference type="SUPFAM" id="SSF46689">
    <property type="entry name" value="Homeodomain-like"/>
    <property type="match status" value="1"/>
</dbReference>
<comment type="caution">
    <text evidence="3">The sequence shown here is derived from an EMBL/GenBank/DDBJ whole genome shotgun (WGS) entry which is preliminary data.</text>
</comment>
<comment type="subcellular location">
    <subcellularLocation>
        <location evidence="1">Nucleus</location>
    </subcellularLocation>
</comment>
<name>A0A016WGY2_9BILA</name>
<protein>
    <submittedName>
        <fullName evidence="3">Uncharacterized protein</fullName>
    </submittedName>
</protein>
<evidence type="ECO:0000256" key="1">
    <source>
        <dbReference type="ARBA" id="ARBA00004123"/>
    </source>
</evidence>
<evidence type="ECO:0000313" key="4">
    <source>
        <dbReference type="Proteomes" id="UP000024635"/>
    </source>
</evidence>
<dbReference type="Proteomes" id="UP000024635">
    <property type="component" value="Unassembled WGS sequence"/>
</dbReference>
<feature type="region of interest" description="Disordered" evidence="2">
    <location>
        <begin position="151"/>
        <end position="171"/>
    </location>
</feature>
<gene>
    <name evidence="3" type="primary">Acey_s0688.g1544</name>
    <name evidence="3" type="ORF">Y032_0688g1544</name>
</gene>
<sequence length="463" mass="52008">MWLIVCTIDREYSVVSDKDILSGNGAYGSRVSIAEKGLRKEATVIFNHRTRALCDQYCQRLSRYCAPSESQRAPIDITFLNLPRKKKEPADEELSESSSTHAESLFDKGQVKEEPTGDVNMEVNQEEVTMQANPEDMKPPSMTAAEILMEQHEPAPSTSSEQDDDDENGDVDVEVPHVFFAELLRTMKMLRNECRSRFDRLDDQVEDLAGRVFVLEQYIRRGNGRAGSQHNTAASSTDTDGGGSAMRKLTENDYPYPGLSKVVVDTIQRESKTITSFARKVDRILFAHDSDKDSPIDAREDKEKVMWLRNLIRTMHPTASDLDDAARWTACRQAINDYCRRSGNHLTEDERVQILRLVATRSHEEAAAEFNRLHPDRQPIRQSSVTRLIAKFKATSSTADRPRSGRPPTVCRGVNAAAIIALAVESPEKSLRQLAMETGVSRSSIHRILHGYRDQLLGSSEVA</sequence>